<reference evidence="7 8" key="1">
    <citation type="journal article" date="2012" name="J. Bacteriol.">
        <title>Genome sequence of proteorhodopsin-containing sea ice bacterium Glaciecola punicea ACAM 611T.</title>
        <authorList>
            <person name="Qin Q.-L."/>
            <person name="Xie B.-B."/>
            <person name="Shu Y.-L."/>
            <person name="Rong J.-C."/>
            <person name="Zhao D.-L."/>
            <person name="Zhang X.-Y."/>
            <person name="Chen X.-L."/>
            <person name="Zhou B.-C."/>
            <person name="Zhanga Y.-Z."/>
        </authorList>
    </citation>
    <scope>NUCLEOTIDE SEQUENCE [LARGE SCALE GENOMIC DNA]</scope>
    <source>
        <strain evidence="7 8">ACAM 611</strain>
    </source>
</reference>
<evidence type="ECO:0000256" key="2">
    <source>
        <dbReference type="ARBA" id="ARBA00007165"/>
    </source>
</evidence>
<dbReference type="Pfam" id="PF02104">
    <property type="entry name" value="SURF1"/>
    <property type="match status" value="1"/>
</dbReference>
<protein>
    <recommendedName>
        <fullName evidence="6">SURF1-like protein</fullName>
    </recommendedName>
</protein>
<feature type="transmembrane region" description="Helical" evidence="6">
    <location>
        <begin position="30"/>
        <end position="54"/>
    </location>
</feature>
<evidence type="ECO:0000256" key="1">
    <source>
        <dbReference type="ARBA" id="ARBA00004370"/>
    </source>
</evidence>
<organism evidence="7 8">
    <name type="scientific">Glaciecola punicea ACAM 611</name>
    <dbReference type="NCBI Taxonomy" id="1121923"/>
    <lineage>
        <taxon>Bacteria</taxon>
        <taxon>Pseudomonadati</taxon>
        <taxon>Pseudomonadota</taxon>
        <taxon>Gammaproteobacteria</taxon>
        <taxon>Alteromonadales</taxon>
        <taxon>Alteromonadaceae</taxon>
        <taxon>Glaciecola</taxon>
    </lineage>
</organism>
<dbReference type="GO" id="GO:0005886">
    <property type="term" value="C:plasma membrane"/>
    <property type="evidence" value="ECO:0007669"/>
    <property type="project" value="UniProtKB-SubCell"/>
</dbReference>
<keyword evidence="4 6" id="KW-1133">Transmembrane helix</keyword>
<comment type="similarity">
    <text evidence="2 6">Belongs to the SURF1 family.</text>
</comment>
<keyword evidence="5 6" id="KW-0472">Membrane</keyword>
<reference evidence="7 8" key="2">
    <citation type="journal article" date="2017" name="Antonie Van Leeuwenhoek">
        <title>Rhizobium rhizosphaerae sp. nov., a novel species isolated from rice rhizosphere.</title>
        <authorList>
            <person name="Zhao J.J."/>
            <person name="Zhang J."/>
            <person name="Zhang R.J."/>
            <person name="Zhang C.W."/>
            <person name="Yin H.Q."/>
            <person name="Zhang X.X."/>
        </authorList>
    </citation>
    <scope>NUCLEOTIDE SEQUENCE [LARGE SCALE GENOMIC DNA]</scope>
    <source>
        <strain evidence="7 8">ACAM 611</strain>
    </source>
</reference>
<dbReference type="CDD" id="cd06662">
    <property type="entry name" value="SURF1"/>
    <property type="match status" value="1"/>
</dbReference>
<comment type="caution">
    <text evidence="7">The sequence shown here is derived from an EMBL/GenBank/DDBJ whole genome shotgun (WGS) entry which is preliminary data.</text>
</comment>
<keyword evidence="3 6" id="KW-0812">Transmembrane</keyword>
<evidence type="ECO:0000256" key="6">
    <source>
        <dbReference type="RuleBase" id="RU363076"/>
    </source>
</evidence>
<evidence type="ECO:0000313" key="8">
    <source>
        <dbReference type="Proteomes" id="UP000053586"/>
    </source>
</evidence>
<proteinExistence type="inferred from homology"/>
<evidence type="ECO:0000256" key="4">
    <source>
        <dbReference type="ARBA" id="ARBA00022989"/>
    </source>
</evidence>
<gene>
    <name evidence="7" type="ORF">GPUN_1248</name>
</gene>
<dbReference type="EMBL" id="BAET01000012">
    <property type="protein sequence ID" value="GAB55372.1"/>
    <property type="molecule type" value="Genomic_DNA"/>
</dbReference>
<dbReference type="InterPro" id="IPR002994">
    <property type="entry name" value="Surf1/Shy1"/>
</dbReference>
<dbReference type="PANTHER" id="PTHR23427:SF2">
    <property type="entry name" value="SURFEIT LOCUS PROTEIN 1"/>
    <property type="match status" value="1"/>
</dbReference>
<feature type="transmembrane region" description="Helical" evidence="6">
    <location>
        <begin position="229"/>
        <end position="249"/>
    </location>
</feature>
<dbReference type="AlphaFoldDB" id="H5TAP5"/>
<dbReference type="InterPro" id="IPR045214">
    <property type="entry name" value="Surf1/Surf4"/>
</dbReference>
<dbReference type="Proteomes" id="UP000053586">
    <property type="component" value="Unassembled WGS sequence"/>
</dbReference>
<dbReference type="PROSITE" id="PS50895">
    <property type="entry name" value="SURF1"/>
    <property type="match status" value="1"/>
</dbReference>
<comment type="subcellular location">
    <subcellularLocation>
        <location evidence="6">Cell membrane</location>
        <topology evidence="6">Multi-pass membrane protein</topology>
    </subcellularLocation>
    <subcellularLocation>
        <location evidence="1">Membrane</location>
    </subcellularLocation>
</comment>
<dbReference type="eggNOG" id="COG3346">
    <property type="taxonomic scope" value="Bacteria"/>
</dbReference>
<evidence type="ECO:0000313" key="7">
    <source>
        <dbReference type="EMBL" id="GAB55372.1"/>
    </source>
</evidence>
<keyword evidence="8" id="KW-1185">Reference proteome</keyword>
<dbReference type="STRING" id="56804.BAE46_06195"/>
<accession>H5TAP5</accession>
<name>H5TAP5_9ALTE</name>
<dbReference type="PANTHER" id="PTHR23427">
    <property type="entry name" value="SURFEIT LOCUS PROTEIN"/>
    <property type="match status" value="1"/>
</dbReference>
<evidence type="ECO:0000256" key="3">
    <source>
        <dbReference type="ARBA" id="ARBA00022692"/>
    </source>
</evidence>
<evidence type="ECO:0000256" key="5">
    <source>
        <dbReference type="ARBA" id="ARBA00023136"/>
    </source>
</evidence>
<keyword evidence="6" id="KW-1003">Cell membrane</keyword>
<sequence length="264" mass="29569">MNRHRFLFLDSVLLGIESNYYMIINTSPKQFPYLATVVAFVAIVIMVGLGFWQLDRKADKDIRLANIEMANDSAHIDLAQALGNIQSYQDFTVVASGRAQNKYFYIDNKLLGGRAGFHVLVPFEADQGTLMINLGWIPGTGMRGSLPEFIMPRLTTVEGVVHIPLKNTFIKETNIAYGKFPVLLQQVDLQEISLHLGTSVLPVTLRLLPHGTDFVRQWQAVIMSPQKHLGYAVQWFGLAIAALTVYLLSMLKRMQGSSSRAENE</sequence>